<keyword evidence="2" id="KW-1185">Reference proteome</keyword>
<organism evidence="1 2">
    <name type="scientific">Catharanthus roseus</name>
    <name type="common">Madagascar periwinkle</name>
    <name type="synonym">Vinca rosea</name>
    <dbReference type="NCBI Taxonomy" id="4058"/>
    <lineage>
        <taxon>Eukaryota</taxon>
        <taxon>Viridiplantae</taxon>
        <taxon>Streptophyta</taxon>
        <taxon>Embryophyta</taxon>
        <taxon>Tracheophyta</taxon>
        <taxon>Spermatophyta</taxon>
        <taxon>Magnoliopsida</taxon>
        <taxon>eudicotyledons</taxon>
        <taxon>Gunneridae</taxon>
        <taxon>Pentapetalae</taxon>
        <taxon>asterids</taxon>
        <taxon>lamiids</taxon>
        <taxon>Gentianales</taxon>
        <taxon>Apocynaceae</taxon>
        <taxon>Rauvolfioideae</taxon>
        <taxon>Vinceae</taxon>
        <taxon>Catharanthinae</taxon>
        <taxon>Catharanthus</taxon>
    </lineage>
</organism>
<reference evidence="2" key="1">
    <citation type="journal article" date="2023" name="Nat. Plants">
        <title>Single-cell RNA sequencing provides a high-resolution roadmap for understanding the multicellular compartmentation of specialized metabolism.</title>
        <authorList>
            <person name="Sun S."/>
            <person name="Shen X."/>
            <person name="Li Y."/>
            <person name="Li Y."/>
            <person name="Wang S."/>
            <person name="Li R."/>
            <person name="Zhang H."/>
            <person name="Shen G."/>
            <person name="Guo B."/>
            <person name="Wei J."/>
            <person name="Xu J."/>
            <person name="St-Pierre B."/>
            <person name="Chen S."/>
            <person name="Sun C."/>
        </authorList>
    </citation>
    <scope>NUCLEOTIDE SEQUENCE [LARGE SCALE GENOMIC DNA]</scope>
</reference>
<evidence type="ECO:0000313" key="1">
    <source>
        <dbReference type="EMBL" id="KAI5671850.1"/>
    </source>
</evidence>
<dbReference type="Proteomes" id="UP001060085">
    <property type="component" value="Linkage Group LG03"/>
</dbReference>
<dbReference type="EMBL" id="CM044703">
    <property type="protein sequence ID" value="KAI5671850.1"/>
    <property type="molecule type" value="Genomic_DNA"/>
</dbReference>
<name>A0ACC0BGU9_CATRO</name>
<accession>A0ACC0BGU9</accession>
<comment type="caution">
    <text evidence="1">The sequence shown here is derived from an EMBL/GenBank/DDBJ whole genome shotgun (WGS) entry which is preliminary data.</text>
</comment>
<gene>
    <name evidence="1" type="ORF">M9H77_12214</name>
</gene>
<evidence type="ECO:0000313" key="2">
    <source>
        <dbReference type="Proteomes" id="UP001060085"/>
    </source>
</evidence>
<protein>
    <submittedName>
        <fullName evidence="1">Uncharacterized protein</fullName>
    </submittedName>
</protein>
<proteinExistence type="predicted"/>
<sequence>MAGEQSIRPRRSLALGHDDHILSPLVRTKYSFPRSSSTGTSFATPATLSMEDIDQGIEEGSKRKHNAEEKGSSGSDLEVVEVISGTVHVREEKGLEQLQRELHLKKISAKKT</sequence>